<dbReference type="PANTHER" id="PTHR24220">
    <property type="entry name" value="IMPORT ATP-BINDING PROTEIN"/>
    <property type="match status" value="1"/>
</dbReference>
<keyword evidence="3 5" id="KW-0067">ATP-binding</keyword>
<gene>
    <name evidence="5" type="ORF">GCM10023350_17430</name>
</gene>
<accession>A0ABP8YM77</accession>
<feature type="domain" description="ABC transporter" evidence="4">
    <location>
        <begin position="9"/>
        <end position="232"/>
    </location>
</feature>
<evidence type="ECO:0000256" key="2">
    <source>
        <dbReference type="ARBA" id="ARBA00022741"/>
    </source>
</evidence>
<reference evidence="6" key="1">
    <citation type="journal article" date="2019" name="Int. J. Syst. Evol. Microbiol.">
        <title>The Global Catalogue of Microorganisms (GCM) 10K type strain sequencing project: providing services to taxonomists for standard genome sequencing and annotation.</title>
        <authorList>
            <consortium name="The Broad Institute Genomics Platform"/>
            <consortium name="The Broad Institute Genome Sequencing Center for Infectious Disease"/>
            <person name="Wu L."/>
            <person name="Ma J."/>
        </authorList>
    </citation>
    <scope>NUCLEOTIDE SEQUENCE [LARGE SCALE GENOMIC DNA]</scope>
    <source>
        <strain evidence="6">JCM 18532</strain>
    </source>
</reference>
<keyword evidence="6" id="KW-1185">Reference proteome</keyword>
<dbReference type="InterPro" id="IPR003593">
    <property type="entry name" value="AAA+_ATPase"/>
</dbReference>
<dbReference type="EMBL" id="BAABKN010000011">
    <property type="protein sequence ID" value="GAA4734328.1"/>
    <property type="molecule type" value="Genomic_DNA"/>
</dbReference>
<proteinExistence type="predicted"/>
<evidence type="ECO:0000256" key="3">
    <source>
        <dbReference type="ARBA" id="ARBA00022840"/>
    </source>
</evidence>
<dbReference type="CDD" id="cd03255">
    <property type="entry name" value="ABC_MJ0796_LolCDE_FtsE"/>
    <property type="match status" value="1"/>
</dbReference>
<dbReference type="InterPro" id="IPR003439">
    <property type="entry name" value="ABC_transporter-like_ATP-bd"/>
</dbReference>
<evidence type="ECO:0000313" key="5">
    <source>
        <dbReference type="EMBL" id="GAA4734328.1"/>
    </source>
</evidence>
<dbReference type="InterPro" id="IPR017871">
    <property type="entry name" value="ABC_transporter-like_CS"/>
</dbReference>
<keyword evidence="1" id="KW-0813">Transport</keyword>
<sequence length="232" mass="24915">MSPDVPDAIVLRNVTRSYSTGVDVVTAAHELNFNAMRGEFVCVLGASGSGKTTLLNLIAGLDRPDNGSIRVNDREITGLSDKELTRFRLAEMGVVFQDHNLIDEFTARENVMLPLEVAGVPWGEASSQAERQLAAVGIEDLGNRFPRQLSGGQRQRVGIARALVGGRHVLLADEPTGALDSANSRALFEVLRVLCEAGTCVVLATHDPLAQQFADAVYAMTDGNLSRAQTRS</sequence>
<dbReference type="InterPro" id="IPR015854">
    <property type="entry name" value="ABC_transpr_LolD-like"/>
</dbReference>
<dbReference type="GO" id="GO:0005524">
    <property type="term" value="F:ATP binding"/>
    <property type="evidence" value="ECO:0007669"/>
    <property type="project" value="UniProtKB-KW"/>
</dbReference>
<dbReference type="Gene3D" id="3.40.50.300">
    <property type="entry name" value="P-loop containing nucleotide triphosphate hydrolases"/>
    <property type="match status" value="1"/>
</dbReference>
<keyword evidence="2" id="KW-0547">Nucleotide-binding</keyword>
<dbReference type="PROSITE" id="PS50893">
    <property type="entry name" value="ABC_TRANSPORTER_2"/>
    <property type="match status" value="1"/>
</dbReference>
<evidence type="ECO:0000313" key="6">
    <source>
        <dbReference type="Proteomes" id="UP001499882"/>
    </source>
</evidence>
<dbReference type="SUPFAM" id="SSF52540">
    <property type="entry name" value="P-loop containing nucleoside triphosphate hydrolases"/>
    <property type="match status" value="1"/>
</dbReference>
<evidence type="ECO:0000259" key="4">
    <source>
        <dbReference type="PROSITE" id="PS50893"/>
    </source>
</evidence>
<evidence type="ECO:0000256" key="1">
    <source>
        <dbReference type="ARBA" id="ARBA00022448"/>
    </source>
</evidence>
<dbReference type="PROSITE" id="PS00211">
    <property type="entry name" value="ABC_TRANSPORTER_1"/>
    <property type="match status" value="1"/>
</dbReference>
<dbReference type="Pfam" id="PF00005">
    <property type="entry name" value="ABC_tran"/>
    <property type="match status" value="1"/>
</dbReference>
<dbReference type="InterPro" id="IPR027417">
    <property type="entry name" value="P-loop_NTPase"/>
</dbReference>
<name>A0ABP8YM77_9ACTN</name>
<protein>
    <submittedName>
        <fullName evidence="5">ABC transporter ATP-binding protein</fullName>
    </submittedName>
</protein>
<dbReference type="InterPro" id="IPR017911">
    <property type="entry name" value="MacB-like_ATP-bd"/>
</dbReference>
<dbReference type="Proteomes" id="UP001499882">
    <property type="component" value="Unassembled WGS sequence"/>
</dbReference>
<comment type="caution">
    <text evidence="5">The sequence shown here is derived from an EMBL/GenBank/DDBJ whole genome shotgun (WGS) entry which is preliminary data.</text>
</comment>
<dbReference type="SMART" id="SM00382">
    <property type="entry name" value="AAA"/>
    <property type="match status" value="1"/>
</dbReference>
<organism evidence="5 6">
    <name type="scientific">Nocardioides endophyticus</name>
    <dbReference type="NCBI Taxonomy" id="1353775"/>
    <lineage>
        <taxon>Bacteria</taxon>
        <taxon>Bacillati</taxon>
        <taxon>Actinomycetota</taxon>
        <taxon>Actinomycetes</taxon>
        <taxon>Propionibacteriales</taxon>
        <taxon>Nocardioidaceae</taxon>
        <taxon>Nocardioides</taxon>
    </lineage>
</organism>